<evidence type="ECO:0000256" key="4">
    <source>
        <dbReference type="ARBA" id="ARBA00012982"/>
    </source>
</evidence>
<dbReference type="EC" id="4.1.2.50" evidence="4"/>
<evidence type="ECO:0000256" key="6">
    <source>
        <dbReference type="ARBA" id="ARBA00022723"/>
    </source>
</evidence>
<evidence type="ECO:0000313" key="12">
    <source>
        <dbReference type="Proteomes" id="UP000326354"/>
    </source>
</evidence>
<evidence type="ECO:0000256" key="2">
    <source>
        <dbReference type="ARBA" id="ARBA00005061"/>
    </source>
</evidence>
<dbReference type="AlphaFoldDB" id="A0A5S9F3C4"/>
<dbReference type="OrthoDB" id="9787853at2"/>
<evidence type="ECO:0000256" key="8">
    <source>
        <dbReference type="ARBA" id="ARBA00023239"/>
    </source>
</evidence>
<name>A0A5S9F3C4_UABAM</name>
<dbReference type="Proteomes" id="UP000326354">
    <property type="component" value="Chromosome"/>
</dbReference>
<keyword evidence="8" id="KW-0456">Lyase</keyword>
<reference evidence="11 12" key="1">
    <citation type="submission" date="2019-08" db="EMBL/GenBank/DDBJ databases">
        <title>Complete genome sequence of Candidatus Uab amorphum.</title>
        <authorList>
            <person name="Shiratori T."/>
            <person name="Suzuki S."/>
            <person name="Kakizawa Y."/>
            <person name="Ishida K."/>
        </authorList>
    </citation>
    <scope>NUCLEOTIDE SEQUENCE [LARGE SCALE GENOMIC DNA]</scope>
    <source>
        <strain evidence="11 12">SRT547</strain>
    </source>
</reference>
<dbReference type="InterPro" id="IPR007115">
    <property type="entry name" value="6-PTP_synth/QueD"/>
</dbReference>
<sequence>MFTVGVREHILIAHSLRGEIFGPAQNMHGCTYVVDVEFIAEELDENSIVIDMGIAGKIVKDVLQAINYKNLDEVEEFKGKNTTTEFLAQYVFEQVKKQLHNTQVTALKITLNESHTAWASFSGKL</sequence>
<dbReference type="Gene3D" id="3.30.479.10">
    <property type="entry name" value="6-pyruvoyl tetrahydropterin synthase/QueD"/>
    <property type="match status" value="1"/>
</dbReference>
<accession>A0A5S9F3C4</accession>
<keyword evidence="12" id="KW-1185">Reference proteome</keyword>
<gene>
    <name evidence="11" type="ORF">UABAM_02388</name>
</gene>
<evidence type="ECO:0000256" key="3">
    <source>
        <dbReference type="ARBA" id="ARBA00008900"/>
    </source>
</evidence>
<protein>
    <recommendedName>
        <fullName evidence="5">6-carboxy-5,6,7,8-tetrahydropterin synthase</fullName>
        <ecNumber evidence="4">4.1.2.50</ecNumber>
    </recommendedName>
    <alternativeName>
        <fullName evidence="9">Queuosine biosynthesis protein QueD</fullName>
    </alternativeName>
</protein>
<comment type="pathway">
    <text evidence="2">Purine metabolism; 7-cyano-7-deazaguanine biosynthesis.</text>
</comment>
<dbReference type="PANTHER" id="PTHR12589:SF7">
    <property type="entry name" value="6-PYRUVOYL TETRAHYDROBIOPTERIN SYNTHASE"/>
    <property type="match status" value="1"/>
</dbReference>
<comment type="catalytic activity">
    <reaction evidence="10">
        <text>7,8-dihydroneopterin 3'-triphosphate + H2O = 6-carboxy-5,6,7,8-tetrahydropterin + triphosphate + acetaldehyde + 2 H(+)</text>
        <dbReference type="Rhea" id="RHEA:27966"/>
        <dbReference type="ChEBI" id="CHEBI:15343"/>
        <dbReference type="ChEBI" id="CHEBI:15377"/>
        <dbReference type="ChEBI" id="CHEBI:15378"/>
        <dbReference type="ChEBI" id="CHEBI:18036"/>
        <dbReference type="ChEBI" id="CHEBI:58462"/>
        <dbReference type="ChEBI" id="CHEBI:61032"/>
        <dbReference type="EC" id="4.1.2.50"/>
    </reaction>
</comment>
<comment type="cofactor">
    <cofactor evidence="1">
        <name>Zn(2+)</name>
        <dbReference type="ChEBI" id="CHEBI:29105"/>
    </cofactor>
</comment>
<organism evidence="11 12">
    <name type="scientific">Uabimicrobium amorphum</name>
    <dbReference type="NCBI Taxonomy" id="2596890"/>
    <lineage>
        <taxon>Bacteria</taxon>
        <taxon>Pseudomonadati</taxon>
        <taxon>Planctomycetota</taxon>
        <taxon>Candidatus Uabimicrobiia</taxon>
        <taxon>Candidatus Uabimicrobiales</taxon>
        <taxon>Candidatus Uabimicrobiaceae</taxon>
        <taxon>Candidatus Uabimicrobium</taxon>
    </lineage>
</organism>
<evidence type="ECO:0000256" key="1">
    <source>
        <dbReference type="ARBA" id="ARBA00001947"/>
    </source>
</evidence>
<dbReference type="UniPathway" id="UPA00391"/>
<comment type="similarity">
    <text evidence="3">Belongs to the PTPS family. QueD subfamily.</text>
</comment>
<dbReference type="GO" id="GO:0046872">
    <property type="term" value="F:metal ion binding"/>
    <property type="evidence" value="ECO:0007669"/>
    <property type="project" value="UniProtKB-KW"/>
</dbReference>
<evidence type="ECO:0000256" key="9">
    <source>
        <dbReference type="ARBA" id="ARBA00031449"/>
    </source>
</evidence>
<dbReference type="SUPFAM" id="SSF55620">
    <property type="entry name" value="Tetrahydrobiopterin biosynthesis enzymes-like"/>
    <property type="match status" value="1"/>
</dbReference>
<dbReference type="Pfam" id="PF01242">
    <property type="entry name" value="PTPS"/>
    <property type="match status" value="1"/>
</dbReference>
<dbReference type="EMBL" id="AP019860">
    <property type="protein sequence ID" value="BBM84033.1"/>
    <property type="molecule type" value="Genomic_DNA"/>
</dbReference>
<evidence type="ECO:0000313" key="11">
    <source>
        <dbReference type="EMBL" id="BBM84033.1"/>
    </source>
</evidence>
<keyword evidence="7" id="KW-0862">Zinc</keyword>
<dbReference type="InterPro" id="IPR038418">
    <property type="entry name" value="6-PTP_synth/QueD_sf"/>
</dbReference>
<evidence type="ECO:0000256" key="7">
    <source>
        <dbReference type="ARBA" id="ARBA00022833"/>
    </source>
</evidence>
<dbReference type="KEGG" id="uam:UABAM_02388"/>
<keyword evidence="6" id="KW-0479">Metal-binding</keyword>
<evidence type="ECO:0000256" key="10">
    <source>
        <dbReference type="ARBA" id="ARBA00048807"/>
    </source>
</evidence>
<dbReference type="PANTHER" id="PTHR12589">
    <property type="entry name" value="PYRUVOYL TETRAHYDROBIOPTERIN SYNTHASE"/>
    <property type="match status" value="1"/>
</dbReference>
<dbReference type="RefSeq" id="WP_151968212.1">
    <property type="nucleotide sequence ID" value="NZ_AP019860.1"/>
</dbReference>
<evidence type="ECO:0000256" key="5">
    <source>
        <dbReference type="ARBA" id="ARBA00018141"/>
    </source>
</evidence>
<proteinExistence type="inferred from homology"/>
<dbReference type="GO" id="GO:0070497">
    <property type="term" value="F:6-carboxytetrahydropterin synthase activity"/>
    <property type="evidence" value="ECO:0007669"/>
    <property type="project" value="UniProtKB-EC"/>
</dbReference>